<accession>A0AAJ0GXA9</accession>
<gene>
    <name evidence="4" type="ORF">B0T15DRAFT_409956</name>
</gene>
<evidence type="ECO:0000256" key="1">
    <source>
        <dbReference type="ARBA" id="ARBA00038476"/>
    </source>
</evidence>
<dbReference type="InterPro" id="IPR051490">
    <property type="entry name" value="THEM6_lcsJ_thioesterase"/>
</dbReference>
<proteinExistence type="inferred from homology"/>
<keyword evidence="3" id="KW-1133">Transmembrane helix</keyword>
<dbReference type="GeneID" id="87884194"/>
<dbReference type="EMBL" id="JAUDZG010000002">
    <property type="protein sequence ID" value="KAK3307866.1"/>
    <property type="molecule type" value="Genomic_DNA"/>
</dbReference>
<dbReference type="AlphaFoldDB" id="A0AAJ0GXA9"/>
<dbReference type="PANTHER" id="PTHR12475">
    <property type="match status" value="1"/>
</dbReference>
<comment type="similarity">
    <text evidence="1">Belongs to the lcsJ thioesterase family.</text>
</comment>
<protein>
    <recommendedName>
        <fullName evidence="6">Capsule polysaccharide biosynthesis protein</fullName>
    </recommendedName>
</protein>
<keyword evidence="5" id="KW-1185">Reference proteome</keyword>
<evidence type="ECO:0008006" key="6">
    <source>
        <dbReference type="Google" id="ProtNLM"/>
    </source>
</evidence>
<feature type="region of interest" description="Disordered" evidence="2">
    <location>
        <begin position="290"/>
        <end position="311"/>
    </location>
</feature>
<dbReference type="PANTHER" id="PTHR12475:SF4">
    <property type="entry name" value="PROTEIN THEM6"/>
    <property type="match status" value="1"/>
</dbReference>
<comment type="caution">
    <text evidence="4">The sequence shown here is derived from an EMBL/GenBank/DDBJ whole genome shotgun (WGS) entry which is preliminary data.</text>
</comment>
<reference evidence="4" key="1">
    <citation type="journal article" date="2023" name="Mol. Phylogenet. Evol.">
        <title>Genome-scale phylogeny and comparative genomics of the fungal order Sordariales.</title>
        <authorList>
            <person name="Hensen N."/>
            <person name="Bonometti L."/>
            <person name="Westerberg I."/>
            <person name="Brannstrom I.O."/>
            <person name="Guillou S."/>
            <person name="Cros-Aarteil S."/>
            <person name="Calhoun S."/>
            <person name="Haridas S."/>
            <person name="Kuo A."/>
            <person name="Mondo S."/>
            <person name="Pangilinan J."/>
            <person name="Riley R."/>
            <person name="LaButti K."/>
            <person name="Andreopoulos B."/>
            <person name="Lipzen A."/>
            <person name="Chen C."/>
            <person name="Yan M."/>
            <person name="Daum C."/>
            <person name="Ng V."/>
            <person name="Clum A."/>
            <person name="Steindorff A."/>
            <person name="Ohm R.A."/>
            <person name="Martin F."/>
            <person name="Silar P."/>
            <person name="Natvig D.O."/>
            <person name="Lalanne C."/>
            <person name="Gautier V."/>
            <person name="Ament-Velasquez S.L."/>
            <person name="Kruys A."/>
            <person name="Hutchinson M.I."/>
            <person name="Powell A.J."/>
            <person name="Barry K."/>
            <person name="Miller A.N."/>
            <person name="Grigoriev I.V."/>
            <person name="Debuchy R."/>
            <person name="Gladieux P."/>
            <person name="Hiltunen Thoren M."/>
            <person name="Johannesson H."/>
        </authorList>
    </citation>
    <scope>NUCLEOTIDE SEQUENCE</scope>
    <source>
        <strain evidence="4">CBS 333.67</strain>
    </source>
</reference>
<evidence type="ECO:0000256" key="2">
    <source>
        <dbReference type="SAM" id="MobiDB-lite"/>
    </source>
</evidence>
<dbReference type="Proteomes" id="UP001273166">
    <property type="component" value="Unassembled WGS sequence"/>
</dbReference>
<feature type="transmembrane region" description="Helical" evidence="3">
    <location>
        <begin position="48"/>
        <end position="72"/>
    </location>
</feature>
<reference evidence="4" key="2">
    <citation type="submission" date="2023-06" db="EMBL/GenBank/DDBJ databases">
        <authorList>
            <consortium name="Lawrence Berkeley National Laboratory"/>
            <person name="Mondo S.J."/>
            <person name="Hensen N."/>
            <person name="Bonometti L."/>
            <person name="Westerberg I."/>
            <person name="Brannstrom I.O."/>
            <person name="Guillou S."/>
            <person name="Cros-Aarteil S."/>
            <person name="Calhoun S."/>
            <person name="Haridas S."/>
            <person name="Kuo A."/>
            <person name="Pangilinan J."/>
            <person name="Riley R."/>
            <person name="Labutti K."/>
            <person name="Andreopoulos B."/>
            <person name="Lipzen A."/>
            <person name="Chen C."/>
            <person name="Yanf M."/>
            <person name="Daum C."/>
            <person name="Ng V."/>
            <person name="Clum A."/>
            <person name="Steindorff A."/>
            <person name="Ohm R."/>
            <person name="Martin F."/>
            <person name="Silar P."/>
            <person name="Natvig D."/>
            <person name="Lalanne C."/>
            <person name="Gautier V."/>
            <person name="Ament-Velasquez S.L."/>
            <person name="Kruys A."/>
            <person name="Hutchinson M.I."/>
            <person name="Powell A.J."/>
            <person name="Barry K."/>
            <person name="Miller A.N."/>
            <person name="Grigoriev I.V."/>
            <person name="Debuchy R."/>
            <person name="Gladieux P."/>
            <person name="Thoren M.H."/>
            <person name="Johannesson H."/>
        </authorList>
    </citation>
    <scope>NUCLEOTIDE SEQUENCE</scope>
    <source>
        <strain evidence="4">CBS 333.67</strain>
    </source>
</reference>
<dbReference type="SUPFAM" id="SSF54637">
    <property type="entry name" value="Thioesterase/thiol ester dehydrase-isomerase"/>
    <property type="match status" value="1"/>
</dbReference>
<evidence type="ECO:0000256" key="3">
    <source>
        <dbReference type="SAM" id="Phobius"/>
    </source>
</evidence>
<dbReference type="InterPro" id="IPR029069">
    <property type="entry name" value="HotDog_dom_sf"/>
</dbReference>
<evidence type="ECO:0000313" key="5">
    <source>
        <dbReference type="Proteomes" id="UP001273166"/>
    </source>
</evidence>
<dbReference type="RefSeq" id="XP_062723646.1">
    <property type="nucleotide sequence ID" value="XM_062865365.1"/>
</dbReference>
<sequence length="359" mass="40147">MAVGTLALFYPVFLPMSAAAVAYAGHRALYVDWRTVLTHFLTGPGRTSRILLVFFLVLNWKSLPLAWTVRVFHSFIYHFLRRPKTLPPRALFHYSVTSSRTSLLETDYNIHKSNSTYFADLDVSRSHLAVHLLGPGMHIIGDNATHQRVRDKQGNLVQGSFGIGLGAVFCSFRKEIAPLQGYEMWSRILSWDRKWVYLVTHFVVKGKVRPTSWDGRRMGPTRSRVLLKKKKEADGSSSITGGEEELPVDGEDFSKYVIATAVSKYVFKLGRFTVHPALVIEAAGLLPERPGDGWTGGETGTGTPEDLGDLDEEGEWDWRRVEAERRKGMQYAEHFAALDGTNSLFDGGEDGAIGRFPLG</sequence>
<keyword evidence="3" id="KW-0812">Transmembrane</keyword>
<name>A0AAJ0GXA9_9PEZI</name>
<evidence type="ECO:0000313" key="4">
    <source>
        <dbReference type="EMBL" id="KAK3307866.1"/>
    </source>
</evidence>
<keyword evidence="3" id="KW-0472">Membrane</keyword>
<organism evidence="4 5">
    <name type="scientific">Chaetomium strumarium</name>
    <dbReference type="NCBI Taxonomy" id="1170767"/>
    <lineage>
        <taxon>Eukaryota</taxon>
        <taxon>Fungi</taxon>
        <taxon>Dikarya</taxon>
        <taxon>Ascomycota</taxon>
        <taxon>Pezizomycotina</taxon>
        <taxon>Sordariomycetes</taxon>
        <taxon>Sordariomycetidae</taxon>
        <taxon>Sordariales</taxon>
        <taxon>Chaetomiaceae</taxon>
        <taxon>Chaetomium</taxon>
    </lineage>
</organism>